<evidence type="ECO:0000256" key="6">
    <source>
        <dbReference type="ARBA" id="ARBA00022989"/>
    </source>
</evidence>
<dbReference type="OrthoDB" id="9793390at2"/>
<dbReference type="PANTHER" id="PTHR21716:SF53">
    <property type="entry name" value="PERMEASE PERM-RELATED"/>
    <property type="match status" value="1"/>
</dbReference>
<sequence length="363" mass="40475">MITSKMIAHGILRAIGVLLLLVLGVYFIYQIQTVIVYLLISLVLALIANPIVEFLKRKLKFKNTLAVAITLTLFILLLVGLAALFVPLIIDQGNKLSLLNANAIETRSLELYRQLDVYLNSHNMDMDRILKETDLTSKIKFNSITDFLNSLINTISSIGIGIVSVFFITFFFLKDKVQFILIAKRILPDSHEDQILNSVDKIRELLSRYFIGLIIQLSVVCVLYLVVLLIFGVDNAFIIAFLCALLNIIPYVGPLIGTAVAGILTMLSFINSDFSAVTLPTTLYVLIGFTLVQFIDNNITSPIIFSKSVNSHPLEIFLVVLIAGMLFGIPGMIIAVPVFTILKVIAKEFFPDTTWIQLFTKNI</sequence>
<feature type="transmembrane region" description="Helical" evidence="8">
    <location>
        <begin position="35"/>
        <end position="52"/>
    </location>
</feature>
<name>A0A4Q1K9W6_9FLAO</name>
<evidence type="ECO:0000256" key="8">
    <source>
        <dbReference type="SAM" id="Phobius"/>
    </source>
</evidence>
<protein>
    <submittedName>
        <fullName evidence="9">AI-2E family transporter</fullName>
    </submittedName>
</protein>
<evidence type="ECO:0000256" key="1">
    <source>
        <dbReference type="ARBA" id="ARBA00004651"/>
    </source>
</evidence>
<keyword evidence="3" id="KW-0813">Transport</keyword>
<evidence type="ECO:0000256" key="4">
    <source>
        <dbReference type="ARBA" id="ARBA00022475"/>
    </source>
</evidence>
<comment type="caution">
    <text evidence="9">The sequence shown here is derived from an EMBL/GenBank/DDBJ whole genome shotgun (WGS) entry which is preliminary data.</text>
</comment>
<keyword evidence="6 8" id="KW-1133">Transmembrane helix</keyword>
<feature type="transmembrane region" description="Helical" evidence="8">
    <location>
        <begin position="237"/>
        <end position="264"/>
    </location>
</feature>
<reference evidence="10" key="1">
    <citation type="submission" date="2019-01" db="EMBL/GenBank/DDBJ databases">
        <title>Cytophagaceae bacterium strain CAR-16.</title>
        <authorList>
            <person name="Chen W.-M."/>
        </authorList>
    </citation>
    <scope>NUCLEOTIDE SEQUENCE [LARGE SCALE GENOMIC DNA]</scope>
    <source>
        <strain evidence="10">WWJ-16</strain>
    </source>
</reference>
<dbReference type="Pfam" id="PF01594">
    <property type="entry name" value="AI-2E_transport"/>
    <property type="match status" value="1"/>
</dbReference>
<accession>A0A4Q1K9W6</accession>
<feature type="transmembrane region" description="Helical" evidence="8">
    <location>
        <begin position="209"/>
        <end position="231"/>
    </location>
</feature>
<evidence type="ECO:0000313" key="10">
    <source>
        <dbReference type="Proteomes" id="UP000289857"/>
    </source>
</evidence>
<dbReference type="EMBL" id="SBKN01000003">
    <property type="protein sequence ID" value="RXR22892.1"/>
    <property type="molecule type" value="Genomic_DNA"/>
</dbReference>
<keyword evidence="4" id="KW-1003">Cell membrane</keyword>
<organism evidence="9 10">
    <name type="scientific">Flavobacterium stagni</name>
    <dbReference type="NCBI Taxonomy" id="2506421"/>
    <lineage>
        <taxon>Bacteria</taxon>
        <taxon>Pseudomonadati</taxon>
        <taxon>Bacteroidota</taxon>
        <taxon>Flavobacteriia</taxon>
        <taxon>Flavobacteriales</taxon>
        <taxon>Flavobacteriaceae</taxon>
        <taxon>Flavobacterium</taxon>
    </lineage>
</organism>
<proteinExistence type="inferred from homology"/>
<dbReference type="PANTHER" id="PTHR21716">
    <property type="entry name" value="TRANSMEMBRANE PROTEIN"/>
    <property type="match status" value="1"/>
</dbReference>
<feature type="transmembrane region" description="Helical" evidence="8">
    <location>
        <begin position="316"/>
        <end position="342"/>
    </location>
</feature>
<feature type="transmembrane region" description="Helical" evidence="8">
    <location>
        <begin position="12"/>
        <end position="29"/>
    </location>
</feature>
<comment type="subcellular location">
    <subcellularLocation>
        <location evidence="1">Cell membrane</location>
        <topology evidence="1">Multi-pass membrane protein</topology>
    </subcellularLocation>
</comment>
<evidence type="ECO:0000256" key="3">
    <source>
        <dbReference type="ARBA" id="ARBA00022448"/>
    </source>
</evidence>
<dbReference type="InterPro" id="IPR002549">
    <property type="entry name" value="AI-2E-like"/>
</dbReference>
<dbReference type="AlphaFoldDB" id="A0A4Q1K9W6"/>
<evidence type="ECO:0000256" key="7">
    <source>
        <dbReference type="ARBA" id="ARBA00023136"/>
    </source>
</evidence>
<keyword evidence="7 8" id="KW-0472">Membrane</keyword>
<dbReference type="GO" id="GO:0005886">
    <property type="term" value="C:plasma membrane"/>
    <property type="evidence" value="ECO:0007669"/>
    <property type="project" value="UniProtKB-SubCell"/>
</dbReference>
<evidence type="ECO:0000256" key="5">
    <source>
        <dbReference type="ARBA" id="ARBA00022692"/>
    </source>
</evidence>
<dbReference type="GO" id="GO:0055085">
    <property type="term" value="P:transmembrane transport"/>
    <property type="evidence" value="ECO:0007669"/>
    <property type="project" value="TreeGrafter"/>
</dbReference>
<dbReference type="Proteomes" id="UP000289857">
    <property type="component" value="Unassembled WGS sequence"/>
</dbReference>
<dbReference type="RefSeq" id="WP_129461122.1">
    <property type="nucleotide sequence ID" value="NZ_SBKN01000003.1"/>
</dbReference>
<keyword evidence="5 8" id="KW-0812">Transmembrane</keyword>
<feature type="transmembrane region" description="Helical" evidence="8">
    <location>
        <begin position="276"/>
        <end position="296"/>
    </location>
</feature>
<gene>
    <name evidence="9" type="ORF">EQG61_06590</name>
</gene>
<feature type="transmembrane region" description="Helical" evidence="8">
    <location>
        <begin position="151"/>
        <end position="173"/>
    </location>
</feature>
<comment type="similarity">
    <text evidence="2">Belongs to the autoinducer-2 exporter (AI-2E) (TC 2.A.86) family.</text>
</comment>
<evidence type="ECO:0000256" key="2">
    <source>
        <dbReference type="ARBA" id="ARBA00009773"/>
    </source>
</evidence>
<feature type="transmembrane region" description="Helical" evidence="8">
    <location>
        <begin position="64"/>
        <end position="90"/>
    </location>
</feature>
<evidence type="ECO:0000313" key="9">
    <source>
        <dbReference type="EMBL" id="RXR22892.1"/>
    </source>
</evidence>
<keyword evidence="10" id="KW-1185">Reference proteome</keyword>